<evidence type="ECO:0000259" key="1">
    <source>
        <dbReference type="Pfam" id="PF00535"/>
    </source>
</evidence>
<reference evidence="2" key="1">
    <citation type="submission" date="2023-03" db="EMBL/GenBank/DDBJ databases">
        <title>Stygiobacter electus gen. nov., sp. nov., facultatively anaerobic thermotolerant bacterium of the class Ignavibacteria from a well of Yessentuki mineral water deposit.</title>
        <authorList>
            <person name="Podosokorskaya O.A."/>
            <person name="Elcheninov A.G."/>
            <person name="Petrova N.F."/>
            <person name="Zavarzina D.G."/>
            <person name="Kublanov I.V."/>
            <person name="Merkel A.Y."/>
        </authorList>
    </citation>
    <scope>NUCLEOTIDE SEQUENCE</scope>
    <source>
        <strain evidence="2">09-Me</strain>
    </source>
</reference>
<keyword evidence="3" id="KW-1185">Reference proteome</keyword>
<dbReference type="CDD" id="cd00761">
    <property type="entry name" value="Glyco_tranf_GTA_type"/>
    <property type="match status" value="1"/>
</dbReference>
<feature type="domain" description="Glycosyltransferase 2-like" evidence="1">
    <location>
        <begin position="4"/>
        <end position="151"/>
    </location>
</feature>
<dbReference type="Gene3D" id="3.90.550.10">
    <property type="entry name" value="Spore Coat Polysaccharide Biosynthesis Protein SpsA, Chain A"/>
    <property type="match status" value="1"/>
</dbReference>
<name>A0AAE3P291_9BACT</name>
<organism evidence="2 3">
    <name type="scientific">Stygiobacter electus</name>
    <dbReference type="NCBI Taxonomy" id="3032292"/>
    <lineage>
        <taxon>Bacteria</taxon>
        <taxon>Pseudomonadati</taxon>
        <taxon>Ignavibacteriota</taxon>
        <taxon>Ignavibacteria</taxon>
        <taxon>Ignavibacteriales</taxon>
        <taxon>Melioribacteraceae</taxon>
        <taxon>Stygiobacter</taxon>
    </lineage>
</organism>
<proteinExistence type="predicted"/>
<evidence type="ECO:0000313" key="3">
    <source>
        <dbReference type="Proteomes" id="UP001221302"/>
    </source>
</evidence>
<dbReference type="InterPro" id="IPR001173">
    <property type="entry name" value="Glyco_trans_2-like"/>
</dbReference>
<accession>A0AAE3P291</accession>
<dbReference type="SUPFAM" id="SSF53448">
    <property type="entry name" value="Nucleotide-diphospho-sugar transferases"/>
    <property type="match status" value="1"/>
</dbReference>
<dbReference type="RefSeq" id="WP_321535267.1">
    <property type="nucleotide sequence ID" value="NZ_JARGDL010000004.1"/>
</dbReference>
<dbReference type="PANTHER" id="PTHR22916:SF3">
    <property type="entry name" value="UDP-GLCNAC:BETAGAL BETA-1,3-N-ACETYLGLUCOSAMINYLTRANSFERASE-LIKE PROTEIN 1"/>
    <property type="match status" value="1"/>
</dbReference>
<protein>
    <submittedName>
        <fullName evidence="2">Glycosyltransferase family 2 protein</fullName>
    </submittedName>
</protein>
<dbReference type="Proteomes" id="UP001221302">
    <property type="component" value="Unassembled WGS sequence"/>
</dbReference>
<dbReference type="GO" id="GO:0016758">
    <property type="term" value="F:hexosyltransferase activity"/>
    <property type="evidence" value="ECO:0007669"/>
    <property type="project" value="UniProtKB-ARBA"/>
</dbReference>
<evidence type="ECO:0000313" key="2">
    <source>
        <dbReference type="EMBL" id="MDF1611500.1"/>
    </source>
</evidence>
<dbReference type="InterPro" id="IPR029044">
    <property type="entry name" value="Nucleotide-diphossugar_trans"/>
</dbReference>
<sequence>MSVTVIMTTYNCGEYISQAIKSVLNQTYKDFELLIIDDGSTDNTEHIVKRFDDKRINYFKIEHIGYSSAINIGLNRAKYDWVSFCDADDIIHPQKILQQFQLIKKGNNLIYTNTAFFKKNKILYELSTKNNLQLINKKIALHGHLGPSVMYNRKFILNRGAHNSNLIAFGDYELLLRILNDIEIIILPEFFYYQRLRNNSMSTTETMKKKNLIYKIQKPYFDKLSEHFGITSSKEQLMIKGWREFFYGDKNLARKYWIEAGLNQWNIKLLITFLLSYLPEKFLDYLKDKRIRLRLEYQIQRLLSRNDIQNEFDKVLGLIGE</sequence>
<dbReference type="EMBL" id="JARGDL010000004">
    <property type="protein sequence ID" value="MDF1611500.1"/>
    <property type="molecule type" value="Genomic_DNA"/>
</dbReference>
<comment type="caution">
    <text evidence="2">The sequence shown here is derived from an EMBL/GenBank/DDBJ whole genome shotgun (WGS) entry which is preliminary data.</text>
</comment>
<dbReference type="Pfam" id="PF00535">
    <property type="entry name" value="Glycos_transf_2"/>
    <property type="match status" value="1"/>
</dbReference>
<dbReference type="AlphaFoldDB" id="A0AAE3P291"/>
<dbReference type="PANTHER" id="PTHR22916">
    <property type="entry name" value="GLYCOSYLTRANSFERASE"/>
    <property type="match status" value="1"/>
</dbReference>
<gene>
    <name evidence="2" type="ORF">P0M35_05005</name>
</gene>